<comment type="caution">
    <text evidence="3">The sequence shown here is derived from an EMBL/GenBank/DDBJ whole genome shotgun (WGS) entry which is preliminary data.</text>
</comment>
<accession>A0ABP9XJ88</accession>
<protein>
    <recommendedName>
        <fullName evidence="2">SCP domain-containing protein</fullName>
    </recommendedName>
</protein>
<name>A0ABP9XJ88_9FUNG</name>
<evidence type="ECO:0000259" key="2">
    <source>
        <dbReference type="SMART" id="SM00198"/>
    </source>
</evidence>
<evidence type="ECO:0000313" key="4">
    <source>
        <dbReference type="Proteomes" id="UP001476247"/>
    </source>
</evidence>
<sequence length="117" mass="12916">MVLYLYFLNSSAGLVIASQLVSCAPTDNIMAQALDSHNNYRARHHVLANHAIGLGQTCVFGHVVMEVAVDSWYNKVSNYDYNTYASSNGGEILRFTQVIWKDTTEIGYGATANVIRP</sequence>
<dbReference type="Gene3D" id="3.40.33.10">
    <property type="entry name" value="CAP"/>
    <property type="match status" value="1"/>
</dbReference>
<evidence type="ECO:0000256" key="1">
    <source>
        <dbReference type="SAM" id="SignalP"/>
    </source>
</evidence>
<dbReference type="Pfam" id="PF00188">
    <property type="entry name" value="CAP"/>
    <property type="match status" value="1"/>
</dbReference>
<dbReference type="InterPro" id="IPR014044">
    <property type="entry name" value="CAP_dom"/>
</dbReference>
<feature type="signal peptide" evidence="1">
    <location>
        <begin position="1"/>
        <end position="17"/>
    </location>
</feature>
<dbReference type="SMART" id="SM00198">
    <property type="entry name" value="SCP"/>
    <property type="match status" value="1"/>
</dbReference>
<dbReference type="SUPFAM" id="SSF55797">
    <property type="entry name" value="PR-1-like"/>
    <property type="match status" value="1"/>
</dbReference>
<feature type="chain" id="PRO_5046617423" description="SCP domain-containing protein" evidence="1">
    <location>
        <begin position="18"/>
        <end position="117"/>
    </location>
</feature>
<gene>
    <name evidence="3" type="ORF">HPULCUR_000222</name>
</gene>
<evidence type="ECO:0000313" key="3">
    <source>
        <dbReference type="EMBL" id="GAA5794874.1"/>
    </source>
</evidence>
<proteinExistence type="predicted"/>
<keyword evidence="1" id="KW-0732">Signal</keyword>
<dbReference type="Proteomes" id="UP001476247">
    <property type="component" value="Unassembled WGS sequence"/>
</dbReference>
<feature type="domain" description="SCP" evidence="2">
    <location>
        <begin position="28"/>
        <end position="116"/>
    </location>
</feature>
<keyword evidence="4" id="KW-1185">Reference proteome</keyword>
<reference evidence="3 4" key="1">
    <citation type="submission" date="2024-04" db="EMBL/GenBank/DDBJ databases">
        <title>genome sequences of Mucor flavus KT1a and Helicostylum pulchrum KT1b strains isolation_sourced from the surface of a dry-aged beef.</title>
        <authorList>
            <person name="Toyotome T."/>
            <person name="Hosono M."/>
            <person name="Torimaru M."/>
            <person name="Fukuda K."/>
            <person name="Mikami N."/>
        </authorList>
    </citation>
    <scope>NUCLEOTIDE SEQUENCE [LARGE SCALE GENOMIC DNA]</scope>
    <source>
        <strain evidence="3 4">KT1b</strain>
    </source>
</reference>
<organism evidence="3 4">
    <name type="scientific">Helicostylum pulchrum</name>
    <dbReference type="NCBI Taxonomy" id="562976"/>
    <lineage>
        <taxon>Eukaryota</taxon>
        <taxon>Fungi</taxon>
        <taxon>Fungi incertae sedis</taxon>
        <taxon>Mucoromycota</taxon>
        <taxon>Mucoromycotina</taxon>
        <taxon>Mucoromycetes</taxon>
        <taxon>Mucorales</taxon>
        <taxon>Mucorineae</taxon>
        <taxon>Mucoraceae</taxon>
        <taxon>Helicostylum</taxon>
    </lineage>
</organism>
<dbReference type="InterPro" id="IPR035940">
    <property type="entry name" value="CAP_sf"/>
</dbReference>
<dbReference type="EMBL" id="BAABUJ010000004">
    <property type="protein sequence ID" value="GAA5794874.1"/>
    <property type="molecule type" value="Genomic_DNA"/>
</dbReference>